<dbReference type="RefSeq" id="XP_069225358.1">
    <property type="nucleotide sequence ID" value="XM_069377696.1"/>
</dbReference>
<feature type="region of interest" description="Disordered" evidence="1">
    <location>
        <begin position="317"/>
        <end position="338"/>
    </location>
</feature>
<feature type="region of interest" description="Disordered" evidence="1">
    <location>
        <begin position="980"/>
        <end position="1047"/>
    </location>
</feature>
<dbReference type="Gene3D" id="1.10.1000.11">
    <property type="entry name" value="Arf Nucleotide-binding Site Opener,domain 2"/>
    <property type="match status" value="1"/>
</dbReference>
<dbReference type="Pfam" id="PF01369">
    <property type="entry name" value="Sec7"/>
    <property type="match status" value="1"/>
</dbReference>
<feature type="region of interest" description="Disordered" evidence="1">
    <location>
        <begin position="381"/>
        <end position="709"/>
    </location>
</feature>
<sequence>MSARRPPAALQQQQHQQHQQQQPQSSPGPPHPLPPRASSRTLRDTYHSHSSPPSTPRRSERRPRKGKEPAHSQSARRDVHTSSGRASGHPSKHSHGESWSSTTRDSVVDNLLMSLDELSMQMKGTFDSVRLDSLDQEKEREADRIRQAPLFAAMNRPSRSRGHTYSSSMSSDFDRHAAHDSPSNKLASPMYKSRRSNSSSTFNTFQTPKQGRALPPTSKFNGHGRGRTSSDVDSTRTQSTQRAVTATHYRDESEHSIADLGYDAVLESSRLAFNGRSISMDQMYTEANSGRTSSMMNRGRPVPSQYSKYENSLDAAPEPTIAAGPRKQENPSGTGPVYVNAAQKKQSALRNNTTQADLRSASATAIPQNIRDQASQFVRTNGLRGESNASCEGVISTSGSQRRKDGSPQRERPGFFKRVFGSSSMRASAADSPQVHEAFAAARKQSNTAKEAAQQPNESSANVSHPPISLNKKPSSFFRRRKRSVSENTPPPALPPNMALEKKEPQSTPSVSSLREVMDSYLSKIDTPSKLRPQEEQPARSSSRDSRIDSRNEDSDDLELFHSGYTPPADASLGARNPLSRHGTLRLDPQESESPEAKMKIKKRRPDAVPTAHIADSIVGRLSREGDQTSSAEVSPMTVTHPGSSTPAKGTHMSEAQRTGESRPVSPVSHTSTGDRIIASGVGGGPVEPNQETRAFPAGNNRDSDMHGQSQLAATHDTLHAYDRPGLKTIERPHPPHPDAEGERENKTADVPSDPDSPSSSSPSASMKFPIFGALRAPAPPSIQTPNGLPIVQLDGNDAPRPSVDTIGGRETNGVMDGDDDNVKERARRIFEGNEEDVTRMDAAAWLGELKLLNRQTLEAYMQLFDFAGMNILSTLRALCGKLVLRGETQQFDRIITGLSARWCQCNPNHGFKAQDVVHTIFYSIILLNTDLHMADIGEKMSKNAYVKNTLPTVRRVVADAAPNAFEEATIKAAAGTQKRPSIPWVDSGASTPASEAPAVQEPGTERTSSEFPRPVMSKRISMRPGMFRSESDGLAPDSVNSSSSNAMVNTPWSGSMRAWEFEIETILKSFYSSIKIEPLPLLDLAVSDVRPTDRNLSVAGTNGLKRTGSVISKAPSEAASYRSKAGLRGLALGWQGRNPRVRQKVYPSSTIGSSRTSFDDNSSLYSPAQSSTWSKNSYARTLTSTSVGSLGYHLSPTDTAYKHSIGFANALSQAIIREEGGTGADTDSVTLKQDLLEDESLTLEGAPWAKEGMVKHKHHLEGPERKSKDRHWSDVFAVISKGKLTLFNFNTGTSKTYSLGRARLQKHAGSRAASIASSRVGGGDWTENAEQVDSFALRQTIASVLPKPGYSKARPHVWALSLPSGAVHLFQVGTPEIADEWMSTANYWSARLSKEPLSGGVSNIEYGWSDAVVNTAALERTPSNTSAATTQAAAPPPSIRNRSRGHTHTSSTGGRPSIQSSVRSSFDNMGGSGGANRTRLPGDKITITDWQPPSQSMMASQLMEVDQLKSLLAYVDSVTAELERHNELKSGIELAYSSRASNYFRAMSNWQRKSDYLLREIVKFRTYAESLQAAALAREKVLARRAEREAELAVIRARAAAEQAPVVVEEVERLPLPDEDLDGEGEDEFEDAMEGRERERDVTPRGSEVPPAAAVAAAAVSAA</sequence>
<feature type="compositionally biased region" description="Polar residues" evidence="1">
    <location>
        <begin position="1147"/>
        <end position="1164"/>
    </location>
</feature>
<name>A0AB34KEQ7_9PEZI</name>
<dbReference type="SMART" id="SM00222">
    <property type="entry name" value="Sec7"/>
    <property type="match status" value="1"/>
</dbReference>
<feature type="compositionally biased region" description="Basic and acidic residues" evidence="1">
    <location>
        <begin position="726"/>
        <end position="748"/>
    </location>
</feature>
<evidence type="ECO:0000256" key="1">
    <source>
        <dbReference type="SAM" id="MobiDB-lite"/>
    </source>
</evidence>
<dbReference type="PROSITE" id="PS50190">
    <property type="entry name" value="SEC7"/>
    <property type="match status" value="1"/>
</dbReference>
<feature type="compositionally biased region" description="Low complexity" evidence="1">
    <location>
        <begin position="196"/>
        <end position="205"/>
    </location>
</feature>
<evidence type="ECO:0000313" key="3">
    <source>
        <dbReference type="EMBL" id="KAL1582251.1"/>
    </source>
</evidence>
<feature type="region of interest" description="Disordered" evidence="1">
    <location>
        <begin position="1145"/>
        <end position="1164"/>
    </location>
</feature>
<reference evidence="3 4" key="1">
    <citation type="journal article" date="2020" name="Microbiol. Resour. Announc.">
        <title>Draft Genome Sequence of a Cladosporium Species Isolated from the Mesophotic Ascidian Didemnum maculosum.</title>
        <authorList>
            <person name="Gioti A."/>
            <person name="Siaperas R."/>
            <person name="Nikolaivits E."/>
            <person name="Le Goff G."/>
            <person name="Ouazzani J."/>
            <person name="Kotoulas G."/>
            <person name="Topakas E."/>
        </authorList>
    </citation>
    <scope>NUCLEOTIDE SEQUENCE [LARGE SCALE GENOMIC DNA]</scope>
    <source>
        <strain evidence="3 4">TM138-S3</strain>
    </source>
</reference>
<organism evidence="3 4">
    <name type="scientific">Cladosporium halotolerans</name>
    <dbReference type="NCBI Taxonomy" id="1052096"/>
    <lineage>
        <taxon>Eukaryota</taxon>
        <taxon>Fungi</taxon>
        <taxon>Dikarya</taxon>
        <taxon>Ascomycota</taxon>
        <taxon>Pezizomycotina</taxon>
        <taxon>Dothideomycetes</taxon>
        <taxon>Dothideomycetidae</taxon>
        <taxon>Cladosporiales</taxon>
        <taxon>Cladosporiaceae</taxon>
        <taxon>Cladosporium</taxon>
    </lineage>
</organism>
<feature type="compositionally biased region" description="Polar residues" evidence="1">
    <location>
        <begin position="1449"/>
        <end position="1468"/>
    </location>
</feature>
<dbReference type="InterPro" id="IPR035999">
    <property type="entry name" value="Sec7_dom_sf"/>
</dbReference>
<dbReference type="SUPFAM" id="SSF50729">
    <property type="entry name" value="PH domain-like"/>
    <property type="match status" value="1"/>
</dbReference>
<feature type="compositionally biased region" description="Basic and acidic residues" evidence="1">
    <location>
        <begin position="402"/>
        <end position="414"/>
    </location>
</feature>
<feature type="compositionally biased region" description="Polar residues" evidence="1">
    <location>
        <begin position="235"/>
        <end position="244"/>
    </location>
</feature>
<gene>
    <name evidence="3" type="ORF">WHR41_09092</name>
</gene>
<dbReference type="InterPro" id="IPR023394">
    <property type="entry name" value="Sec7_C_sf"/>
</dbReference>
<dbReference type="CDD" id="cd00171">
    <property type="entry name" value="Sec7"/>
    <property type="match status" value="1"/>
</dbReference>
<feature type="region of interest" description="Disordered" evidence="1">
    <location>
        <begin position="345"/>
        <end position="364"/>
    </location>
</feature>
<dbReference type="Gene3D" id="2.30.29.30">
    <property type="entry name" value="Pleckstrin-homology domain (PH domain)/Phosphotyrosine-binding domain (PTB)"/>
    <property type="match status" value="1"/>
</dbReference>
<feature type="region of interest" description="Disordered" evidence="1">
    <location>
        <begin position="726"/>
        <end position="767"/>
    </location>
</feature>
<accession>A0AB34KEQ7</accession>
<dbReference type="SUPFAM" id="SSF48425">
    <property type="entry name" value="Sec7 domain"/>
    <property type="match status" value="1"/>
</dbReference>
<dbReference type="InterPro" id="IPR000904">
    <property type="entry name" value="Sec7_dom"/>
</dbReference>
<keyword evidence="4" id="KW-1185">Reference proteome</keyword>
<dbReference type="Proteomes" id="UP000803884">
    <property type="component" value="Unassembled WGS sequence"/>
</dbReference>
<protein>
    <recommendedName>
        <fullName evidence="2">SEC7 domain-containing protein</fullName>
    </recommendedName>
</protein>
<evidence type="ECO:0000259" key="2">
    <source>
        <dbReference type="PROSITE" id="PS50190"/>
    </source>
</evidence>
<dbReference type="PANTHER" id="PTHR10663">
    <property type="entry name" value="GUANYL-NUCLEOTIDE EXCHANGE FACTOR"/>
    <property type="match status" value="1"/>
</dbReference>
<feature type="region of interest" description="Disordered" evidence="1">
    <location>
        <begin position="1"/>
        <end position="104"/>
    </location>
</feature>
<feature type="region of interest" description="Disordered" evidence="1">
    <location>
        <begin position="1616"/>
        <end position="1654"/>
    </location>
</feature>
<comment type="caution">
    <text evidence="3">The sequence shown here is derived from an EMBL/GenBank/DDBJ whole genome shotgun (WGS) entry which is preliminary data.</text>
</comment>
<feature type="region of interest" description="Disordered" evidence="1">
    <location>
        <begin position="132"/>
        <end position="254"/>
    </location>
</feature>
<dbReference type="InterPro" id="IPR011993">
    <property type="entry name" value="PH-like_dom_sf"/>
</dbReference>
<proteinExistence type="predicted"/>
<feature type="compositionally biased region" description="Basic and acidic residues" evidence="1">
    <location>
        <begin position="527"/>
        <end position="553"/>
    </location>
</feature>
<dbReference type="GO" id="GO:0005085">
    <property type="term" value="F:guanyl-nucleotide exchange factor activity"/>
    <property type="evidence" value="ECO:0007669"/>
    <property type="project" value="InterPro"/>
</dbReference>
<feature type="domain" description="SEC7" evidence="2">
    <location>
        <begin position="797"/>
        <end position="968"/>
    </location>
</feature>
<dbReference type="GO" id="GO:0032012">
    <property type="term" value="P:regulation of ARF protein signal transduction"/>
    <property type="evidence" value="ECO:0007669"/>
    <property type="project" value="InterPro"/>
</dbReference>
<feature type="compositionally biased region" description="Basic and acidic residues" evidence="1">
    <location>
        <begin position="132"/>
        <end position="146"/>
    </location>
</feature>
<feature type="compositionally biased region" description="Basic and acidic residues" evidence="1">
    <location>
        <begin position="1634"/>
        <end position="1644"/>
    </location>
</feature>
<dbReference type="InterPro" id="IPR041681">
    <property type="entry name" value="PH_9"/>
</dbReference>
<feature type="compositionally biased region" description="Low complexity" evidence="1">
    <location>
        <begin position="752"/>
        <end position="764"/>
    </location>
</feature>
<feature type="compositionally biased region" description="Pro residues" evidence="1">
    <location>
        <begin position="26"/>
        <end position="35"/>
    </location>
</feature>
<feature type="compositionally biased region" description="Acidic residues" evidence="1">
    <location>
        <begin position="1618"/>
        <end position="1633"/>
    </location>
</feature>
<feature type="compositionally biased region" description="Polar residues" evidence="1">
    <location>
        <begin position="444"/>
        <end position="463"/>
    </location>
</feature>
<dbReference type="GeneID" id="96010534"/>
<dbReference type="EMBL" id="JAAQHG020000058">
    <property type="protein sequence ID" value="KAL1582251.1"/>
    <property type="molecule type" value="Genomic_DNA"/>
</dbReference>
<evidence type="ECO:0000313" key="4">
    <source>
        <dbReference type="Proteomes" id="UP000803884"/>
    </source>
</evidence>
<feature type="compositionally biased region" description="Polar residues" evidence="1">
    <location>
        <begin position="628"/>
        <end position="659"/>
    </location>
</feature>
<feature type="compositionally biased region" description="Basic and acidic residues" evidence="1">
    <location>
        <begin position="66"/>
        <end position="80"/>
    </location>
</feature>
<feature type="compositionally biased region" description="Polar residues" evidence="1">
    <location>
        <begin position="387"/>
        <end position="400"/>
    </location>
</feature>
<feature type="compositionally biased region" description="Low complexity" evidence="1">
    <location>
        <begin position="1422"/>
        <end position="1434"/>
    </location>
</feature>
<feature type="region of interest" description="Disordered" evidence="1">
    <location>
        <begin position="1421"/>
        <end position="1485"/>
    </location>
</feature>
<dbReference type="PANTHER" id="PTHR10663:SF373">
    <property type="entry name" value="PH AND SEC7 DOMAIN-CONTAINING PROTEIN C11E3.11C"/>
    <property type="match status" value="1"/>
</dbReference>
<feature type="compositionally biased region" description="Low complexity" evidence="1">
    <location>
        <begin position="1"/>
        <end position="25"/>
    </location>
</feature>
<dbReference type="Pfam" id="PF15410">
    <property type="entry name" value="PH_9"/>
    <property type="match status" value="1"/>
</dbReference>